<dbReference type="OrthoDB" id="10263222at2759"/>
<gene>
    <name evidence="1" type="ORF">LCOR_07678.1</name>
</gene>
<dbReference type="PANTHER" id="PTHR15002:SF0">
    <property type="entry name" value="RIBOSOMAL BIOGENESIS PROTEIN LAS1L"/>
    <property type="match status" value="1"/>
</dbReference>
<sequence>MGGLRVVPWINFEELDTVHKWLYSQSPEEAQHGVDRVAAWSSRGRLPTAIESTSALIQLRLRDRGGHMALSLQELRQLYAFALIRFVNGMVDPLQTGSIARATSEIAERLGLPLWFVELRHAATHEHLPGISVLREAAEQALQWLYDAYWAMELKPERSPILDENKVLAIRLALKQYKDARKTFIKDSKRGRPTNDDHEEAMKRFMKAVSGPYIRDAVVPELLKPGGLVPVSKKKRPSFDYMVLSNDLLELWIPLVRALDRAHSNFAKELLDAIVKRLDVKEEYKISKELSYIVSGPVEDNAPDDDLTGNSYLLTLACYLKHIVSNDFGPRGNNIQYILRNIELNDVLEGCLRYPNHFTRAILRDISQVADDDLARDLDPFLKYIDSYLASKQNVNHGADTEQEVDMEGELNELKGRIQAMQGVILDEEEDMMDVDGSRGWTLCDSSKWSTCPMGSLPNGKVPCLDLNV</sequence>
<dbReference type="GO" id="GO:0030687">
    <property type="term" value="C:preribosome, large subunit precursor"/>
    <property type="evidence" value="ECO:0007669"/>
    <property type="project" value="TreeGrafter"/>
</dbReference>
<dbReference type="EMBL" id="CBTN010000039">
    <property type="protein sequence ID" value="CDH56658.1"/>
    <property type="molecule type" value="Genomic_DNA"/>
</dbReference>
<dbReference type="Pfam" id="PF04031">
    <property type="entry name" value="Las1"/>
    <property type="match status" value="1"/>
</dbReference>
<dbReference type="GO" id="GO:0090730">
    <property type="term" value="C:Las1 complex"/>
    <property type="evidence" value="ECO:0007669"/>
    <property type="project" value="InterPro"/>
</dbReference>
<dbReference type="Proteomes" id="UP000027586">
    <property type="component" value="Unassembled WGS sequence"/>
</dbReference>
<evidence type="ECO:0008006" key="3">
    <source>
        <dbReference type="Google" id="ProtNLM"/>
    </source>
</evidence>
<dbReference type="STRING" id="1263082.A0A068S2Q3"/>
<comment type="caution">
    <text evidence="1">The sequence shown here is derived from an EMBL/GenBank/DDBJ whole genome shotgun (WGS) entry which is preliminary data.</text>
</comment>
<dbReference type="AlphaFoldDB" id="A0A068S2Q3"/>
<dbReference type="InterPro" id="IPR007174">
    <property type="entry name" value="Las1"/>
</dbReference>
<reference evidence="1" key="1">
    <citation type="submission" date="2013-08" db="EMBL/GenBank/DDBJ databases">
        <title>Gene expansion shapes genome architecture in the human pathogen Lichtheimia corymbifera: an evolutionary genomics analysis in the ancient terrestrial Mucorales (Mucoromycotina).</title>
        <authorList>
            <person name="Schwartze V.U."/>
            <person name="Winter S."/>
            <person name="Shelest E."/>
            <person name="Marcet-Houben M."/>
            <person name="Horn F."/>
            <person name="Wehner S."/>
            <person name="Hoffmann K."/>
            <person name="Riege K."/>
            <person name="Sammeth M."/>
            <person name="Nowrousian M."/>
            <person name="Valiante V."/>
            <person name="Linde J."/>
            <person name="Jacobsen I.D."/>
            <person name="Marz M."/>
            <person name="Brakhage A.A."/>
            <person name="Gabaldon T."/>
            <person name="Bocker S."/>
            <person name="Voigt K."/>
        </authorList>
    </citation>
    <scope>NUCLEOTIDE SEQUENCE [LARGE SCALE GENOMIC DNA]</scope>
    <source>
        <strain evidence="1">FSU 9682</strain>
    </source>
</reference>
<dbReference type="GO" id="GO:0000460">
    <property type="term" value="P:maturation of 5.8S rRNA"/>
    <property type="evidence" value="ECO:0007669"/>
    <property type="project" value="TreeGrafter"/>
</dbReference>
<dbReference type="GO" id="GO:0004519">
    <property type="term" value="F:endonuclease activity"/>
    <property type="evidence" value="ECO:0007669"/>
    <property type="project" value="InterPro"/>
</dbReference>
<dbReference type="VEuPathDB" id="FungiDB:LCOR_07678.1"/>
<accession>A0A068S2Q3</accession>
<organism evidence="1 2">
    <name type="scientific">Lichtheimia corymbifera JMRC:FSU:9682</name>
    <dbReference type="NCBI Taxonomy" id="1263082"/>
    <lineage>
        <taxon>Eukaryota</taxon>
        <taxon>Fungi</taxon>
        <taxon>Fungi incertae sedis</taxon>
        <taxon>Mucoromycota</taxon>
        <taxon>Mucoromycotina</taxon>
        <taxon>Mucoromycetes</taxon>
        <taxon>Mucorales</taxon>
        <taxon>Lichtheimiaceae</taxon>
        <taxon>Lichtheimia</taxon>
    </lineage>
</organism>
<proteinExistence type="predicted"/>
<dbReference type="GO" id="GO:0000470">
    <property type="term" value="P:maturation of LSU-rRNA"/>
    <property type="evidence" value="ECO:0007669"/>
    <property type="project" value="TreeGrafter"/>
</dbReference>
<protein>
    <recommendedName>
        <fullName evidence="3">Las1-domain-containing protein</fullName>
    </recommendedName>
</protein>
<dbReference type="PANTHER" id="PTHR15002">
    <property type="entry name" value="RIBOSOMAL BIOGENESIS PROTEIN LAS1L"/>
    <property type="match status" value="1"/>
</dbReference>
<evidence type="ECO:0000313" key="1">
    <source>
        <dbReference type="EMBL" id="CDH56658.1"/>
    </source>
</evidence>
<keyword evidence="2" id="KW-1185">Reference proteome</keyword>
<name>A0A068S2Q3_9FUNG</name>
<evidence type="ECO:0000313" key="2">
    <source>
        <dbReference type="Proteomes" id="UP000027586"/>
    </source>
</evidence>